<feature type="domain" description="C2H2-type" evidence="7">
    <location>
        <begin position="1121"/>
        <end position="1149"/>
    </location>
</feature>
<feature type="domain" description="C2H2-type" evidence="7">
    <location>
        <begin position="629"/>
        <end position="657"/>
    </location>
</feature>
<feature type="domain" description="C2H2-type" evidence="7">
    <location>
        <begin position="249"/>
        <end position="277"/>
    </location>
</feature>
<comment type="caution">
    <text evidence="8">The sequence shown here is derived from an EMBL/GenBank/DDBJ whole genome shotgun (WGS) entry which is preliminary data.</text>
</comment>
<sequence length="1249" mass="143040">MEPGCTLPEAPPYQPLPDGLDDIIALEITEVSPDLVVLQLKEDTPEGCGVEAYRDDGDGGEQGPVFIWEAMQRDDYSTQWRPPGATPVQSLTDGQIGEYCGMTVNSVAEEMYATYTIPETCFGNLELQFYPCDICEASFTDEQELERHVSDSHFISGAKRNELRGKAPSLICKEGGAPGQTPPFGLGLSQPKVPMRKTQSPPLQCVVCGRTFKQLKCLQRHMWYHTWRQGPSNSVSDEKQQPVTTVTQNPCPKCGRTFKERKMLDRHRRIYHHNQTVVLHRGRHHPDLLKNVSPLRCCECDRHFGTKETFYKHQCFHLRKQLRAFNASGRKSHGVNFYHCQLCALPFTGGLEFEHHIKVTHPEQYRKATRRIFSAGMTRSKRSQALKHRDKTVSLENAEAGFPPQTADPDEIPAITEQQDSEPVQLSYPCPECGKSFHMQALLNRHQKMYHIKAETRLHNGNNSYAHHKCPKCEKTFRTRRMLQKHKWMHRKKKDLTCCECRRCFGAAETFYKHKCFHLRKQLRAFNASGRKSHGVNFYHCQLCAIPFTGGLEFEHHIKVTHPEQYRKATRRIFSAGMTRSKRSRALKHRDKTVSLEGAEAGFPPQTADPDEIPAITEQQDSEPVQLSYPCPECGKSFHMQALLNRHQKMYHIKAETWLHNGNNSYAHHKCTKCEKTFRTRRMLEKHKQMHHKKKALTTRVKSEVEDKCAQTGDTRGSCSVAANTEEQGSGTSDLLHQCSKCGRIFQVRKMLDKHQRIYHRDQSAVLRRSRSHPTVSLLRCCECDRHFSTTESFHRHQCFHLRKQLRAFNASGRKSKGVNFFHCQLCTLQFTEGLKFELHVKVTHPEQYKKAARTRCSAGKTTNTGESRDGNNGKTYSKPPSVAKAHVKITRVKSEVEDKCAQTGVTRGSCSVATNIEEQGSGTSDLLHQCSKCGRIFQVRKMLDKHQRIYHRDQSAVLRRSRSHPTVSLLRCCECDRHFSTTESFHRHQCFHLRKQLRAFNASGRKSKGVNFFHCQLCTLQFTEGLKFELHVKVTHPEQYKKAARTRCSAGKTTKTGESGVVHNIKTYSKPPSVAKAHVKITRVKSEVEDKCAQTGTTRDSCSVTANIEEQGSGTSDLLHQCGECGRIFKVRKMLDKHQRIYHRDHSAVLRRSRSHPTVSLLRCCECDRHFSTTESFHRHQCFHLRKQLRAFNASGRKSKGVNFFHCQLCTLQFTKGLKFELHVKVTHPEQYKKAARNKCSDGTSTKR</sequence>
<dbReference type="SMART" id="SM00355">
    <property type="entry name" value="ZnF_C2H2"/>
    <property type="match status" value="20"/>
</dbReference>
<dbReference type="PANTHER" id="PTHR24379:SF127">
    <property type="entry name" value="BLOODY FINGERS-RELATED"/>
    <property type="match status" value="1"/>
</dbReference>
<dbReference type="PANTHER" id="PTHR24379">
    <property type="entry name" value="KRAB AND ZINC FINGER DOMAIN-CONTAINING"/>
    <property type="match status" value="1"/>
</dbReference>
<dbReference type="Proteomes" id="UP001044222">
    <property type="component" value="Chromosome 14"/>
</dbReference>
<organism evidence="8 9">
    <name type="scientific">Anguilla anguilla</name>
    <name type="common">European freshwater eel</name>
    <name type="synonym">Muraena anguilla</name>
    <dbReference type="NCBI Taxonomy" id="7936"/>
    <lineage>
        <taxon>Eukaryota</taxon>
        <taxon>Metazoa</taxon>
        <taxon>Chordata</taxon>
        <taxon>Craniata</taxon>
        <taxon>Vertebrata</taxon>
        <taxon>Euteleostomi</taxon>
        <taxon>Actinopterygii</taxon>
        <taxon>Neopterygii</taxon>
        <taxon>Teleostei</taxon>
        <taxon>Anguilliformes</taxon>
        <taxon>Anguillidae</taxon>
        <taxon>Anguilla</taxon>
    </lineage>
</organism>
<name>A0A9D3M072_ANGAN</name>
<protein>
    <recommendedName>
        <fullName evidence="7">C2H2-type domain-containing protein</fullName>
    </recommendedName>
</protein>
<evidence type="ECO:0000256" key="1">
    <source>
        <dbReference type="ARBA" id="ARBA00022723"/>
    </source>
</evidence>
<dbReference type="InterPro" id="IPR013087">
    <property type="entry name" value="Znf_C2H2_type"/>
</dbReference>
<gene>
    <name evidence="8" type="ORF">ANANG_G00249210</name>
</gene>
<feature type="domain" description="C2H2-type" evidence="7">
    <location>
        <begin position="428"/>
        <end position="456"/>
    </location>
</feature>
<dbReference type="InterPro" id="IPR036236">
    <property type="entry name" value="Znf_C2H2_sf"/>
</dbReference>
<evidence type="ECO:0000313" key="8">
    <source>
        <dbReference type="EMBL" id="KAG5835928.1"/>
    </source>
</evidence>
<proteinExistence type="predicted"/>
<dbReference type="PROSITE" id="PS00028">
    <property type="entry name" value="ZINC_FINGER_C2H2_1"/>
    <property type="match status" value="20"/>
</dbReference>
<feature type="domain" description="C2H2-type" evidence="7">
    <location>
        <begin position="295"/>
        <end position="322"/>
    </location>
</feature>
<keyword evidence="3 5" id="KW-0863">Zinc-finger</keyword>
<feature type="domain" description="C2H2-type" evidence="7">
    <location>
        <begin position="737"/>
        <end position="765"/>
    </location>
</feature>
<feature type="domain" description="C2H2-type" evidence="7">
    <location>
        <begin position="468"/>
        <end position="495"/>
    </location>
</feature>
<reference evidence="8" key="1">
    <citation type="submission" date="2021-01" db="EMBL/GenBank/DDBJ databases">
        <title>A chromosome-scale assembly of European eel, Anguilla anguilla.</title>
        <authorList>
            <person name="Henkel C."/>
            <person name="Jong-Raadsen S.A."/>
            <person name="Dufour S."/>
            <person name="Weltzien F.-A."/>
            <person name="Palstra A.P."/>
            <person name="Pelster B."/>
            <person name="Spaink H.P."/>
            <person name="Van Den Thillart G.E."/>
            <person name="Jansen H."/>
            <person name="Zahm M."/>
            <person name="Klopp C."/>
            <person name="Cedric C."/>
            <person name="Louis A."/>
            <person name="Berthelot C."/>
            <person name="Parey E."/>
            <person name="Roest Crollius H."/>
            <person name="Montfort J."/>
            <person name="Robinson-Rechavi M."/>
            <person name="Bucao C."/>
            <person name="Bouchez O."/>
            <person name="Gislard M."/>
            <person name="Lluch J."/>
            <person name="Milhes M."/>
            <person name="Lampietro C."/>
            <person name="Lopez Roques C."/>
            <person name="Donnadieu C."/>
            <person name="Braasch I."/>
            <person name="Desvignes T."/>
            <person name="Postlethwait J."/>
            <person name="Bobe J."/>
            <person name="Guiguen Y."/>
            <person name="Dirks R."/>
        </authorList>
    </citation>
    <scope>NUCLEOTIDE SEQUENCE</scope>
    <source>
        <strain evidence="8">Tag_6206</strain>
        <tissue evidence="8">Liver</tissue>
    </source>
</reference>
<feature type="domain" description="C2H2-type" evidence="7">
    <location>
        <begin position="971"/>
        <end position="998"/>
    </location>
</feature>
<keyword evidence="9" id="KW-1185">Reference proteome</keyword>
<feature type="domain" description="C2H2-type" evidence="7">
    <location>
        <begin position="669"/>
        <end position="696"/>
    </location>
</feature>
<dbReference type="EMBL" id="JAFIRN010000014">
    <property type="protein sequence ID" value="KAG5835928.1"/>
    <property type="molecule type" value="Genomic_DNA"/>
</dbReference>
<evidence type="ECO:0000256" key="6">
    <source>
        <dbReference type="SAM" id="MobiDB-lite"/>
    </source>
</evidence>
<feature type="domain" description="C2H2-type" evidence="7">
    <location>
        <begin position="929"/>
        <end position="957"/>
    </location>
</feature>
<dbReference type="PROSITE" id="PS50157">
    <property type="entry name" value="ZINC_FINGER_C2H2_2"/>
    <property type="match status" value="14"/>
</dbReference>
<keyword evidence="1" id="KW-0479">Metal-binding</keyword>
<dbReference type="GO" id="GO:0008270">
    <property type="term" value="F:zinc ion binding"/>
    <property type="evidence" value="ECO:0007669"/>
    <property type="project" value="UniProtKB-KW"/>
</dbReference>
<feature type="region of interest" description="Disordered" evidence="6">
    <location>
        <begin position="854"/>
        <end position="883"/>
    </location>
</feature>
<dbReference type="Gene3D" id="3.30.160.60">
    <property type="entry name" value="Classic Zinc Finger"/>
    <property type="match status" value="5"/>
</dbReference>
<feature type="domain" description="C2H2-type" evidence="7">
    <location>
        <begin position="130"/>
        <end position="153"/>
    </location>
</feature>
<dbReference type="SUPFAM" id="SSF57667">
    <property type="entry name" value="beta-beta-alpha zinc fingers"/>
    <property type="match status" value="5"/>
</dbReference>
<evidence type="ECO:0000256" key="4">
    <source>
        <dbReference type="ARBA" id="ARBA00022833"/>
    </source>
</evidence>
<dbReference type="Pfam" id="PF00096">
    <property type="entry name" value="zf-C2H2"/>
    <property type="match status" value="5"/>
</dbReference>
<evidence type="ECO:0000256" key="5">
    <source>
        <dbReference type="PROSITE-ProRule" id="PRU00042"/>
    </source>
</evidence>
<evidence type="ECO:0000256" key="3">
    <source>
        <dbReference type="ARBA" id="ARBA00022771"/>
    </source>
</evidence>
<feature type="domain" description="C2H2-type" evidence="7">
    <location>
        <begin position="203"/>
        <end position="230"/>
    </location>
</feature>
<keyword evidence="4" id="KW-0862">Zinc</keyword>
<evidence type="ECO:0000259" key="7">
    <source>
        <dbReference type="PROSITE" id="PS50157"/>
    </source>
</evidence>
<feature type="domain" description="C2H2-type" evidence="7">
    <location>
        <begin position="779"/>
        <end position="806"/>
    </location>
</feature>
<evidence type="ECO:0000313" key="9">
    <source>
        <dbReference type="Proteomes" id="UP001044222"/>
    </source>
</evidence>
<accession>A0A9D3M072</accession>
<dbReference type="AlphaFoldDB" id="A0A9D3M072"/>
<feature type="domain" description="C2H2-type" evidence="7">
    <location>
        <begin position="1163"/>
        <end position="1190"/>
    </location>
</feature>
<evidence type="ECO:0000256" key="2">
    <source>
        <dbReference type="ARBA" id="ARBA00022737"/>
    </source>
</evidence>
<keyword evidence="2" id="KW-0677">Repeat</keyword>